<gene>
    <name evidence="1" type="ORF">PS880_04312</name>
</gene>
<sequence length="243" mass="26838">MASTQAQPGFMRRDRDESGFFNGIPFLQSAVQSVPVGEGLTARFFLSEDLFNSGSVCEGRALFALLCSPGDAVPVAVLDATVLSRGTGRGMGVSDSGDLLSESLNKVVNALSKTCVEDLLGVVSRGGILVLNRLEVRTDYNHLGIGLRFFTAITERVNNHFKLALYALHPFPLQYEYCEPDAESPEYEAFWESFRLDVEKLSNFYCYEFGCKSPSVDESLLINAFSGWQLNIDRFGWTVVLSE</sequence>
<accession>A0A5E7N031</accession>
<dbReference type="Proteomes" id="UP000375525">
    <property type="component" value="Unassembled WGS sequence"/>
</dbReference>
<proteinExistence type="predicted"/>
<dbReference type="EMBL" id="CABVIH010000023">
    <property type="protein sequence ID" value="VVP30498.1"/>
    <property type="molecule type" value="Genomic_DNA"/>
</dbReference>
<evidence type="ECO:0000313" key="2">
    <source>
        <dbReference type="Proteomes" id="UP000375525"/>
    </source>
</evidence>
<reference evidence="1 2" key="1">
    <citation type="submission" date="2019-09" db="EMBL/GenBank/DDBJ databases">
        <authorList>
            <person name="Chandra G."/>
            <person name="Truman W A."/>
        </authorList>
    </citation>
    <scope>NUCLEOTIDE SEQUENCE [LARGE SCALE GENOMIC DNA]</scope>
    <source>
        <strain evidence="1">PS880</strain>
    </source>
</reference>
<dbReference type="RefSeq" id="WP_150781380.1">
    <property type="nucleotide sequence ID" value="NZ_CABVIH010000023.1"/>
</dbReference>
<name>A0A5E7N031_PSEFL</name>
<dbReference type="AlphaFoldDB" id="A0A5E7N031"/>
<organism evidence="1 2">
    <name type="scientific">Pseudomonas fluorescens</name>
    <dbReference type="NCBI Taxonomy" id="294"/>
    <lineage>
        <taxon>Bacteria</taxon>
        <taxon>Pseudomonadati</taxon>
        <taxon>Pseudomonadota</taxon>
        <taxon>Gammaproteobacteria</taxon>
        <taxon>Pseudomonadales</taxon>
        <taxon>Pseudomonadaceae</taxon>
        <taxon>Pseudomonas</taxon>
    </lineage>
</organism>
<dbReference type="OrthoDB" id="8959812at2"/>
<protein>
    <submittedName>
        <fullName evidence="1">Uncharacterized protein</fullName>
    </submittedName>
</protein>
<evidence type="ECO:0000313" key="1">
    <source>
        <dbReference type="EMBL" id="VVP30498.1"/>
    </source>
</evidence>